<proteinExistence type="predicted"/>
<sequence length="539" mass="59010">MSSMIYSWIGGRSSMARYARVIPLIILLIPIYPIYADSLFIYASVDCYITNWDQGKNFHSEVLRVSREKSGNDYLEARAIIGFDLTSLTAIPKGSKVSEANLILKLVNGSKAKVEVWELAREPDIFKVSWVKAGDEDWITPGGDLLRKVGEAEVSTGEMRIGLRDYIQAVVNGELNSTGWFLLKIADEGYLYFYSELSTNKPIIEISYTKASLDISLDSNEIKLSQGSSALLKVQVSGYLGSPVSIEVEAPSFLKYNISPNQGLPTFVSTLNLSLPEDAPGGVYTVIISAVGPIRKNATLKLTVIEKRGYLISCPSSIDLISGFRKDLTLRAVPTGNFSGEIAASILEAPNWLNVSINPSKGKPPFNFTLTLKPLPDAEASGKLKIVFRGQVSKQCEIEVRTRIRRVAIYSNDIDWKLSKELIISYSNSTGVPVHRVNDTSLFSNYDMVIVLGGHRAPTDKWMPKNVASSFMNDSEKASLERGKDSILVRKQGSTIIVIIAGKTRQSTAALVSSDKDGDGFPLIAEILSEDPMEVAGSG</sequence>
<dbReference type="Proteomes" id="UP000278149">
    <property type="component" value="Unassembled WGS sequence"/>
</dbReference>
<dbReference type="AlphaFoldDB" id="A0A429G9Y3"/>
<comment type="caution">
    <text evidence="1">The sequence shown here is derived from an EMBL/GenBank/DDBJ whole genome shotgun (WGS) entry which is preliminary data.</text>
</comment>
<organism evidence="1 2">
    <name type="scientific">Candidatus Korarchaeum cryptofilum</name>
    <dbReference type="NCBI Taxonomy" id="498846"/>
    <lineage>
        <taxon>Archaea</taxon>
        <taxon>Thermoproteota</taxon>
        <taxon>Candidatus Korarchaeia</taxon>
        <taxon>Candidatus Korarchaeales</taxon>
        <taxon>Candidatus Korarchaeaceae</taxon>
        <taxon>Candidatus Korarchaeum</taxon>
    </lineage>
</organism>
<evidence type="ECO:0000313" key="1">
    <source>
        <dbReference type="EMBL" id="RSN70631.1"/>
    </source>
</evidence>
<evidence type="ECO:0000313" key="2">
    <source>
        <dbReference type="Proteomes" id="UP000278149"/>
    </source>
</evidence>
<dbReference type="EMBL" id="RCOR01000006">
    <property type="protein sequence ID" value="RSN70631.1"/>
    <property type="molecule type" value="Genomic_DNA"/>
</dbReference>
<accession>A0A429G9Y3</accession>
<name>A0A429G9Y3_9CREN</name>
<dbReference type="NCBIfam" id="NF033679">
    <property type="entry name" value="DNRLRE_dom"/>
    <property type="match status" value="1"/>
</dbReference>
<protein>
    <submittedName>
        <fullName evidence="1">DNRLRE domain-containing protein</fullName>
    </submittedName>
</protein>
<reference evidence="1 2" key="1">
    <citation type="submission" date="2018-10" db="EMBL/GenBank/DDBJ databases">
        <title>Co-occurring genomic capacity for anaerobic methane metabolism and dissimilatory sulfite reduction discovered in the Korarchaeota.</title>
        <authorList>
            <person name="Mckay L.J."/>
            <person name="Dlakic M."/>
            <person name="Fields M.W."/>
            <person name="Delmont T.O."/>
            <person name="Eren A.M."/>
            <person name="Jay Z.J."/>
            <person name="Klingelsmith K.B."/>
            <person name="Rusch D.B."/>
            <person name="Inskeep W.P."/>
        </authorList>
    </citation>
    <scope>NUCLEOTIDE SEQUENCE [LARGE SCALE GENOMIC DNA]</scope>
    <source>
        <strain evidence="1 2">WS</strain>
    </source>
</reference>
<gene>
    <name evidence="1" type="ORF">D9Q81_01090</name>
</gene>